<accession>A0A5E7A6V1</accession>
<sequence>MGFQSQALAGAGRQFQLVDGPFGPRLGLAAQMRGGEVLEQGIERRMHGHQLALQVSRQLTDFDACLSADGVQLVAVALTFRGTGQVDVLRAQGG</sequence>
<evidence type="ECO:0000313" key="1">
    <source>
        <dbReference type="EMBL" id="VVN73895.1"/>
    </source>
</evidence>
<evidence type="ECO:0000313" key="2">
    <source>
        <dbReference type="Proteomes" id="UP000326437"/>
    </source>
</evidence>
<dbReference type="Proteomes" id="UP000326437">
    <property type="component" value="Unassembled WGS sequence"/>
</dbReference>
<gene>
    <name evidence="1" type="ORF">PS685_05192</name>
</gene>
<name>A0A5E7A6V1_PSEFL</name>
<reference evidence="1 2" key="1">
    <citation type="submission" date="2019-09" db="EMBL/GenBank/DDBJ databases">
        <authorList>
            <person name="Chandra G."/>
            <person name="Truman W A."/>
        </authorList>
    </citation>
    <scope>NUCLEOTIDE SEQUENCE [LARGE SCALE GENOMIC DNA]</scope>
    <source>
        <strain evidence="1">PS685</strain>
    </source>
</reference>
<protein>
    <submittedName>
        <fullName evidence="1">Uncharacterized protein</fullName>
    </submittedName>
</protein>
<proteinExistence type="predicted"/>
<organism evidence="1 2">
    <name type="scientific">Pseudomonas fluorescens</name>
    <dbReference type="NCBI Taxonomy" id="294"/>
    <lineage>
        <taxon>Bacteria</taxon>
        <taxon>Pseudomonadati</taxon>
        <taxon>Pseudomonadota</taxon>
        <taxon>Gammaproteobacteria</taxon>
        <taxon>Pseudomonadales</taxon>
        <taxon>Pseudomonadaceae</taxon>
        <taxon>Pseudomonas</taxon>
    </lineage>
</organism>
<dbReference type="EMBL" id="CABVHO010000277">
    <property type="protein sequence ID" value="VVN73895.1"/>
    <property type="molecule type" value="Genomic_DNA"/>
</dbReference>
<dbReference type="AlphaFoldDB" id="A0A5E7A6V1"/>